<evidence type="ECO:0000313" key="2">
    <source>
        <dbReference type="EMBL" id="MBN2963368.1"/>
    </source>
</evidence>
<reference evidence="3" key="1">
    <citation type="submission" date="2021-02" db="EMBL/GenBank/DDBJ databases">
        <title>Sulfurospirillum tamanensis sp. nov.</title>
        <authorList>
            <person name="Merkel A.Y."/>
        </authorList>
    </citation>
    <scope>NUCLEOTIDE SEQUENCE [LARGE SCALE GENOMIC DNA]</scope>
    <source>
        <strain evidence="3">T05b</strain>
    </source>
</reference>
<protein>
    <recommendedName>
        <fullName evidence="4">DUF2065 domain-containing protein</fullName>
    </recommendedName>
</protein>
<sequence>MPNLKIFWVIVGISAMMVLGLEWLPSLFEARAPYPQSQDASAQTRVGLGIISYFVALSVFIYIKILLQRPKQ</sequence>
<gene>
    <name evidence="2" type="ORF">JWV37_01115</name>
</gene>
<dbReference type="EMBL" id="JAFHKK010000002">
    <property type="protein sequence ID" value="MBN2963368.1"/>
    <property type="molecule type" value="Genomic_DNA"/>
</dbReference>
<proteinExistence type="predicted"/>
<comment type="caution">
    <text evidence="2">The sequence shown here is derived from an EMBL/GenBank/DDBJ whole genome shotgun (WGS) entry which is preliminary data.</text>
</comment>
<keyword evidence="1" id="KW-0812">Transmembrane</keyword>
<keyword evidence="1" id="KW-0472">Membrane</keyword>
<dbReference type="Proteomes" id="UP000703590">
    <property type="component" value="Unassembled WGS sequence"/>
</dbReference>
<evidence type="ECO:0000256" key="1">
    <source>
        <dbReference type="SAM" id="Phobius"/>
    </source>
</evidence>
<dbReference type="RefSeq" id="WP_205457811.1">
    <property type="nucleotide sequence ID" value="NZ_JAFHKK010000002.1"/>
</dbReference>
<reference evidence="2 3" key="3">
    <citation type="submission" date="2021-02" db="EMBL/GenBank/DDBJ databases">
        <authorList>
            <person name="Merkel A.Y."/>
        </authorList>
    </citation>
    <scope>NUCLEOTIDE SEQUENCE [LARGE SCALE GENOMIC DNA]</scope>
    <source>
        <strain evidence="2 3">T05b</strain>
    </source>
</reference>
<feature type="transmembrane region" description="Helical" evidence="1">
    <location>
        <begin position="7"/>
        <end position="26"/>
    </location>
</feature>
<feature type="transmembrane region" description="Helical" evidence="1">
    <location>
        <begin position="46"/>
        <end position="67"/>
    </location>
</feature>
<evidence type="ECO:0008006" key="4">
    <source>
        <dbReference type="Google" id="ProtNLM"/>
    </source>
</evidence>
<evidence type="ECO:0000313" key="3">
    <source>
        <dbReference type="Proteomes" id="UP000703590"/>
    </source>
</evidence>
<accession>A0ABS2WPN8</accession>
<name>A0ABS2WPN8_9BACT</name>
<reference evidence="2 3" key="2">
    <citation type="submission" date="2021-02" db="EMBL/GenBank/DDBJ databases">
        <title>Sulfurospirillum tamanensis sp. nov.</title>
        <authorList>
            <person name="Frolova A."/>
            <person name="Merkel A."/>
            <person name="Slobodkin A."/>
        </authorList>
    </citation>
    <scope>NUCLEOTIDE SEQUENCE [LARGE SCALE GENOMIC DNA]</scope>
    <source>
        <strain evidence="2 3">T05b</strain>
    </source>
</reference>
<keyword evidence="3" id="KW-1185">Reference proteome</keyword>
<organism evidence="2 3">
    <name type="scientific">Sulfurospirillum tamanense</name>
    <dbReference type="NCBI Taxonomy" id="2813362"/>
    <lineage>
        <taxon>Bacteria</taxon>
        <taxon>Pseudomonadati</taxon>
        <taxon>Campylobacterota</taxon>
        <taxon>Epsilonproteobacteria</taxon>
        <taxon>Campylobacterales</taxon>
        <taxon>Sulfurospirillaceae</taxon>
        <taxon>Sulfurospirillum</taxon>
    </lineage>
</organism>
<keyword evidence="1" id="KW-1133">Transmembrane helix</keyword>